<reference evidence="1 2" key="1">
    <citation type="journal article" date="2011" name="PLoS Pathog.">
        <title>Dynamic evolution of pathogenicity revealed by sequencing and comparative genomics of 19 Pseudomonas syringae isolates.</title>
        <authorList>
            <person name="Baltrus D.A."/>
            <person name="Nishimura M.T."/>
            <person name="Romanchuk A."/>
            <person name="Chang J.H."/>
            <person name="Mukhtar M.S."/>
            <person name="Cherkis K."/>
            <person name="Roach J."/>
            <person name="Grant S.R."/>
            <person name="Jones C.D."/>
            <person name="Dangl J.L."/>
        </authorList>
    </citation>
    <scope>NUCLEOTIDE SEQUENCE [LARGE SCALE GENOMIC DNA]</scope>
    <source>
        <strain evidence="2">M301072PT</strain>
    </source>
</reference>
<proteinExistence type="predicted"/>
<name>F3G1D7_PSESX</name>
<feature type="non-terminal residue" evidence="1">
    <location>
        <position position="32"/>
    </location>
</feature>
<dbReference type="HOGENOM" id="CLU_3386522_0_0_6"/>
<comment type="caution">
    <text evidence="1">The sequence shown here is derived from an EMBL/GenBank/DDBJ whole genome shotgun (WGS) entry which is preliminary data.</text>
</comment>
<organism evidence="1 2">
    <name type="scientific">Pseudomonas syringae pv. japonica str. M301072</name>
    <dbReference type="NCBI Taxonomy" id="629262"/>
    <lineage>
        <taxon>Bacteria</taxon>
        <taxon>Pseudomonadati</taxon>
        <taxon>Pseudomonadota</taxon>
        <taxon>Gammaproteobacteria</taxon>
        <taxon>Pseudomonadales</taxon>
        <taxon>Pseudomonadaceae</taxon>
        <taxon>Pseudomonas</taxon>
        <taxon>Pseudomonas syringae</taxon>
    </lineage>
</organism>
<gene>
    <name evidence="1" type="ORF">PSYJA_47283</name>
</gene>
<evidence type="ECO:0000313" key="2">
    <source>
        <dbReference type="Proteomes" id="UP000004471"/>
    </source>
</evidence>
<dbReference type="AlphaFoldDB" id="F3G1D7"/>
<feature type="non-terminal residue" evidence="1">
    <location>
        <position position="1"/>
    </location>
</feature>
<sequence>YFITFGDLFGDSLMTAHMVGSRATAIIAAVVL</sequence>
<accession>F3G1D7</accession>
<protein>
    <submittedName>
        <fullName evidence="1">Uncharacterized protein</fullName>
    </submittedName>
</protein>
<evidence type="ECO:0000313" key="1">
    <source>
        <dbReference type="EMBL" id="EGH36279.1"/>
    </source>
</evidence>
<dbReference type="EMBL" id="AEAH01004649">
    <property type="protein sequence ID" value="EGH36279.1"/>
    <property type="molecule type" value="Genomic_DNA"/>
</dbReference>
<dbReference type="Proteomes" id="UP000004471">
    <property type="component" value="Unassembled WGS sequence"/>
</dbReference>